<dbReference type="EMBL" id="JAMKFB020000206">
    <property type="protein sequence ID" value="KAL0151964.1"/>
    <property type="molecule type" value="Genomic_DNA"/>
</dbReference>
<evidence type="ECO:0000256" key="1">
    <source>
        <dbReference type="SAM" id="MobiDB-lite"/>
    </source>
</evidence>
<evidence type="ECO:0000313" key="3">
    <source>
        <dbReference type="Proteomes" id="UP001529510"/>
    </source>
</evidence>
<dbReference type="Proteomes" id="UP001529510">
    <property type="component" value="Unassembled WGS sequence"/>
</dbReference>
<name>A0ABD0MPG9_CIRMR</name>
<accession>A0ABD0MPG9</accession>
<feature type="region of interest" description="Disordered" evidence="1">
    <location>
        <begin position="1"/>
        <end position="129"/>
    </location>
</feature>
<organism evidence="2 3">
    <name type="scientific">Cirrhinus mrigala</name>
    <name type="common">Mrigala</name>
    <dbReference type="NCBI Taxonomy" id="683832"/>
    <lineage>
        <taxon>Eukaryota</taxon>
        <taxon>Metazoa</taxon>
        <taxon>Chordata</taxon>
        <taxon>Craniata</taxon>
        <taxon>Vertebrata</taxon>
        <taxon>Euteleostomi</taxon>
        <taxon>Actinopterygii</taxon>
        <taxon>Neopterygii</taxon>
        <taxon>Teleostei</taxon>
        <taxon>Ostariophysi</taxon>
        <taxon>Cypriniformes</taxon>
        <taxon>Cyprinidae</taxon>
        <taxon>Labeoninae</taxon>
        <taxon>Labeonini</taxon>
        <taxon>Cirrhinus</taxon>
    </lineage>
</organism>
<keyword evidence="3" id="KW-1185">Reference proteome</keyword>
<comment type="caution">
    <text evidence="2">The sequence shown here is derived from an EMBL/GenBank/DDBJ whole genome shotgun (WGS) entry which is preliminary data.</text>
</comment>
<feature type="compositionally biased region" description="Low complexity" evidence="1">
    <location>
        <begin position="11"/>
        <end position="23"/>
    </location>
</feature>
<feature type="non-terminal residue" evidence="2">
    <location>
        <position position="1"/>
    </location>
</feature>
<protein>
    <submittedName>
        <fullName evidence="2">Uncharacterized protein</fullName>
    </submittedName>
</protein>
<proteinExistence type="predicted"/>
<dbReference type="AlphaFoldDB" id="A0ABD0MPG9"/>
<feature type="compositionally biased region" description="Low complexity" evidence="1">
    <location>
        <begin position="118"/>
        <end position="129"/>
    </location>
</feature>
<feature type="compositionally biased region" description="Pro residues" evidence="1">
    <location>
        <begin position="33"/>
        <end position="42"/>
    </location>
</feature>
<reference evidence="2 3" key="1">
    <citation type="submission" date="2024-05" db="EMBL/GenBank/DDBJ databases">
        <title>Genome sequencing and assembly of Indian major carp, Cirrhinus mrigala (Hamilton, 1822).</title>
        <authorList>
            <person name="Mohindra V."/>
            <person name="Chowdhury L.M."/>
            <person name="Lal K."/>
            <person name="Jena J.K."/>
        </authorList>
    </citation>
    <scope>NUCLEOTIDE SEQUENCE [LARGE SCALE GENOMIC DNA]</scope>
    <source>
        <strain evidence="2">CM1030</strain>
        <tissue evidence="2">Blood</tissue>
    </source>
</reference>
<sequence>AAGRRGEGVRPLSPSHSSSVLLSTDRLERGASSPPPAFPRPRPAQGRRLVGAGTGGPPPRLPVGLTRCPRDGGAPDSGAGGRRRGGRPGGSGARLPPPPPAQPGGSGRRRAPERVFRARSSQRATSAQA</sequence>
<evidence type="ECO:0000313" key="2">
    <source>
        <dbReference type="EMBL" id="KAL0151964.1"/>
    </source>
</evidence>
<gene>
    <name evidence="2" type="ORF">M9458_052729</name>
</gene>